<name>A0A7X6DNA2_9BACT</name>
<protein>
    <recommendedName>
        <fullName evidence="4">YtkA-like domain-containing protein</fullName>
    </recommendedName>
</protein>
<comment type="caution">
    <text evidence="2">The sequence shown here is derived from an EMBL/GenBank/DDBJ whole genome shotgun (WGS) entry which is preliminary data.</text>
</comment>
<evidence type="ECO:0000256" key="1">
    <source>
        <dbReference type="SAM" id="SignalP"/>
    </source>
</evidence>
<keyword evidence="3" id="KW-1185">Reference proteome</keyword>
<evidence type="ECO:0000313" key="2">
    <source>
        <dbReference type="EMBL" id="NKE70249.1"/>
    </source>
</evidence>
<sequence length="143" mass="15432">MKIISNKIIYGIALFLIALSTAHAAIPEKVTLTPEKAGGGAKGEAVIKEKGKDQKEVTVHATGLKPNSVYTVWVVNMKPKMDMAGVGEGDYSFKSDAKGEGHYTGTISLSELEKWQLLEIALHPDGNPKNMKKIEIALKGDLK</sequence>
<accession>A0A7X6DNA2</accession>
<feature type="signal peptide" evidence="1">
    <location>
        <begin position="1"/>
        <end position="24"/>
    </location>
</feature>
<dbReference type="RefSeq" id="WP_168058515.1">
    <property type="nucleotide sequence ID" value="NZ_VTOW01000001.1"/>
</dbReference>
<proteinExistence type="predicted"/>
<organism evidence="2 3">
    <name type="scientific">Candidatus Manganitrophus noduliformans</name>
    <dbReference type="NCBI Taxonomy" id="2606439"/>
    <lineage>
        <taxon>Bacteria</taxon>
        <taxon>Pseudomonadati</taxon>
        <taxon>Nitrospirota</taxon>
        <taxon>Nitrospiria</taxon>
        <taxon>Candidatus Troglogloeales</taxon>
        <taxon>Candidatus Manganitrophaceae</taxon>
        <taxon>Candidatus Manganitrophus</taxon>
    </lineage>
</organism>
<gene>
    <name evidence="2" type="ORF">MNODULE_05760</name>
</gene>
<reference evidence="2 3" key="1">
    <citation type="journal article" date="2020" name="Nature">
        <title>Bacterial chemolithoautotrophy via manganese oxidation.</title>
        <authorList>
            <person name="Yu H."/>
            <person name="Leadbetter J.R."/>
        </authorList>
    </citation>
    <scope>NUCLEOTIDE SEQUENCE [LARGE SCALE GENOMIC DNA]</scope>
    <source>
        <strain evidence="2 3">Mn-1</strain>
    </source>
</reference>
<dbReference type="Proteomes" id="UP000534783">
    <property type="component" value="Unassembled WGS sequence"/>
</dbReference>
<evidence type="ECO:0000313" key="3">
    <source>
        <dbReference type="Proteomes" id="UP000534783"/>
    </source>
</evidence>
<feature type="chain" id="PRO_5030530570" description="YtkA-like domain-containing protein" evidence="1">
    <location>
        <begin position="25"/>
        <end position="143"/>
    </location>
</feature>
<evidence type="ECO:0008006" key="4">
    <source>
        <dbReference type="Google" id="ProtNLM"/>
    </source>
</evidence>
<dbReference type="AlphaFoldDB" id="A0A7X6DNA2"/>
<keyword evidence="1" id="KW-0732">Signal</keyword>
<dbReference type="EMBL" id="VTOW01000001">
    <property type="protein sequence ID" value="NKE70249.1"/>
    <property type="molecule type" value="Genomic_DNA"/>
</dbReference>